<evidence type="ECO:0000313" key="3">
    <source>
        <dbReference type="EMBL" id="GMH84617.1"/>
    </source>
</evidence>
<reference evidence="4" key="1">
    <citation type="journal article" date="2023" name="Commun. Biol.">
        <title>Genome analysis of Parmales, the sister group of diatoms, reveals the evolutionary specialization of diatoms from phago-mixotrophs to photoautotrophs.</title>
        <authorList>
            <person name="Ban H."/>
            <person name="Sato S."/>
            <person name="Yoshikawa S."/>
            <person name="Yamada K."/>
            <person name="Nakamura Y."/>
            <person name="Ichinomiya M."/>
            <person name="Sato N."/>
            <person name="Blanc-Mathieu R."/>
            <person name="Endo H."/>
            <person name="Kuwata A."/>
            <person name="Ogata H."/>
        </authorList>
    </citation>
    <scope>NUCLEOTIDE SEQUENCE [LARGE SCALE GENOMIC DNA]</scope>
    <source>
        <strain evidence="4">NIES 3699</strain>
    </source>
</reference>
<feature type="coiled-coil region" evidence="1">
    <location>
        <begin position="13"/>
        <end position="47"/>
    </location>
</feature>
<evidence type="ECO:0000256" key="1">
    <source>
        <dbReference type="SAM" id="Coils"/>
    </source>
</evidence>
<accession>A0A9W7EN46</accession>
<sequence length="107" mass="11401">MSSADPEDTDQLIRNLTAQVEANDIEIKEFEDENAELELENSVLTQEILGTQGGVGLLDDNDFLAGGEGGDEGGYENLVVEEEEEEGEEGGERENVRGGGGAGVEEQ</sequence>
<proteinExistence type="predicted"/>
<evidence type="ECO:0000256" key="2">
    <source>
        <dbReference type="SAM" id="MobiDB-lite"/>
    </source>
</evidence>
<keyword evidence="4" id="KW-1185">Reference proteome</keyword>
<dbReference type="Proteomes" id="UP001165160">
    <property type="component" value="Unassembled WGS sequence"/>
</dbReference>
<dbReference type="EMBL" id="BRXX01000039">
    <property type="protein sequence ID" value="GMH84617.1"/>
    <property type="molecule type" value="Genomic_DNA"/>
</dbReference>
<keyword evidence="1" id="KW-0175">Coiled coil</keyword>
<organism evidence="3 4">
    <name type="scientific">Triparma verrucosa</name>
    <dbReference type="NCBI Taxonomy" id="1606542"/>
    <lineage>
        <taxon>Eukaryota</taxon>
        <taxon>Sar</taxon>
        <taxon>Stramenopiles</taxon>
        <taxon>Ochrophyta</taxon>
        <taxon>Bolidophyceae</taxon>
        <taxon>Parmales</taxon>
        <taxon>Triparmaceae</taxon>
        <taxon>Triparma</taxon>
    </lineage>
</organism>
<gene>
    <name evidence="3" type="ORF">TrVE_jg1484</name>
</gene>
<feature type="compositionally biased region" description="Gly residues" evidence="2">
    <location>
        <begin position="97"/>
        <end position="107"/>
    </location>
</feature>
<dbReference type="AlphaFoldDB" id="A0A9W7EN46"/>
<evidence type="ECO:0000313" key="4">
    <source>
        <dbReference type="Proteomes" id="UP001165160"/>
    </source>
</evidence>
<name>A0A9W7EN46_9STRA</name>
<protein>
    <submittedName>
        <fullName evidence="3">Uncharacterized protein</fullName>
    </submittedName>
</protein>
<comment type="caution">
    <text evidence="3">The sequence shown here is derived from an EMBL/GenBank/DDBJ whole genome shotgun (WGS) entry which is preliminary data.</text>
</comment>
<feature type="region of interest" description="Disordered" evidence="2">
    <location>
        <begin position="81"/>
        <end position="107"/>
    </location>
</feature>